<reference evidence="3" key="1">
    <citation type="submission" date="2020-10" db="EMBL/GenBank/DDBJ databases">
        <authorList>
            <person name="Gilroy R."/>
        </authorList>
    </citation>
    <scope>NUCLEOTIDE SEQUENCE</scope>
    <source>
        <strain evidence="3">ChiSjej4B22-9803</strain>
    </source>
</reference>
<reference evidence="3" key="2">
    <citation type="journal article" date="2021" name="PeerJ">
        <title>Extensive microbial diversity within the chicken gut microbiome revealed by metagenomics and culture.</title>
        <authorList>
            <person name="Gilroy R."/>
            <person name="Ravi A."/>
            <person name="Getino M."/>
            <person name="Pursley I."/>
            <person name="Horton D.L."/>
            <person name="Alikhan N.F."/>
            <person name="Baker D."/>
            <person name="Gharbi K."/>
            <person name="Hall N."/>
            <person name="Watson M."/>
            <person name="Adriaenssens E.M."/>
            <person name="Foster-Nyarko E."/>
            <person name="Jarju S."/>
            <person name="Secka A."/>
            <person name="Antonio M."/>
            <person name="Oren A."/>
            <person name="Chaudhuri R.R."/>
            <person name="La Ragione R."/>
            <person name="Hildebrand F."/>
            <person name="Pallen M.J."/>
        </authorList>
    </citation>
    <scope>NUCLEOTIDE SEQUENCE</scope>
    <source>
        <strain evidence="3">ChiSjej4B22-9803</strain>
    </source>
</reference>
<sequence>MKNQIKKTLAGLAAVAVIVSGASVFAEEPSAQVVTGNDNYWAQTFTGLGRFVAPDMMRISSDVSLSASNAVSSTVMGVEEIAALEAAGSYLGGKAGLFGKEDAAFSVENLNQPLFLEVKSGSKNDPNMGEPSGLNPLTSGNGEYGNTGNYAYFSFEMAVSDYSEPRTFQLQTARDGSGSDGVTMPSTTMLEVAGESGAVSVFNKATEYTMPLNKWVRYDMVIYQTGSKTSNTKPYIYVYADGELIAENIQFDGLANHSYTMFRSVQGLHFGFAAGESGCYIDNLVARKILGTNVTGGTGYTDNAKYVVCALAPESTAAEIDNEAKTITVPAGTAASAISGADVTFVTADGTVQETAQKNGFAIVSGEMISDDEFTTGDIYYTLTVEGTPEPAEDAVELTVTSDSGYYADTADGADKSGVVGFKTSIEKTGDPVVQNYGTFLLKSSDFDAAGGTQTEVANAGDLESGKAYVVEVENIGEADFGTAIYAKSFVQTADGYFYSDVISNMVGANGKWLGAK</sequence>
<dbReference type="EMBL" id="DVND01000112">
    <property type="protein sequence ID" value="HIU48547.1"/>
    <property type="molecule type" value="Genomic_DNA"/>
</dbReference>
<organism evidence="3 4">
    <name type="scientific">Candidatus Avimonoglobus intestinipullorum</name>
    <dbReference type="NCBI Taxonomy" id="2840699"/>
    <lineage>
        <taxon>Bacteria</taxon>
        <taxon>Bacillati</taxon>
        <taxon>Bacillota</taxon>
        <taxon>Clostridia</taxon>
        <taxon>Eubacteriales</taxon>
        <taxon>Candidatus Avimonoglobus</taxon>
    </lineage>
</organism>
<name>A0A9D1S6P7_9FIRM</name>
<evidence type="ECO:0000256" key="1">
    <source>
        <dbReference type="SAM" id="MobiDB-lite"/>
    </source>
</evidence>
<evidence type="ECO:0000313" key="3">
    <source>
        <dbReference type="EMBL" id="HIU48547.1"/>
    </source>
</evidence>
<accession>A0A9D1S6P7</accession>
<dbReference type="AlphaFoldDB" id="A0A9D1S6P7"/>
<feature type="region of interest" description="Disordered" evidence="1">
    <location>
        <begin position="121"/>
        <end position="141"/>
    </location>
</feature>
<feature type="signal peptide" evidence="2">
    <location>
        <begin position="1"/>
        <end position="26"/>
    </location>
</feature>
<protein>
    <submittedName>
        <fullName evidence="3">Uncharacterized protein</fullName>
    </submittedName>
</protein>
<keyword evidence="2" id="KW-0732">Signal</keyword>
<evidence type="ECO:0000313" key="4">
    <source>
        <dbReference type="Proteomes" id="UP000824111"/>
    </source>
</evidence>
<evidence type="ECO:0000256" key="2">
    <source>
        <dbReference type="SAM" id="SignalP"/>
    </source>
</evidence>
<feature type="chain" id="PRO_5038416463" evidence="2">
    <location>
        <begin position="27"/>
        <end position="517"/>
    </location>
</feature>
<comment type="caution">
    <text evidence="3">The sequence shown here is derived from an EMBL/GenBank/DDBJ whole genome shotgun (WGS) entry which is preliminary data.</text>
</comment>
<proteinExistence type="predicted"/>
<dbReference type="Proteomes" id="UP000824111">
    <property type="component" value="Unassembled WGS sequence"/>
</dbReference>
<gene>
    <name evidence="3" type="ORF">IAB04_04235</name>
</gene>